<keyword evidence="1" id="KW-0472">Membrane</keyword>
<feature type="transmembrane region" description="Helical" evidence="1">
    <location>
        <begin position="185"/>
        <end position="203"/>
    </location>
</feature>
<feature type="transmembrane region" description="Helical" evidence="1">
    <location>
        <begin position="363"/>
        <end position="385"/>
    </location>
</feature>
<sequence>MVETSRPEGRIDGPSKRVLWLVITQSGFYRTALQLGNVPIVLPFVVAELHAELWMAALIFPAFTAGAAIGNMLAPAVLAAVPRRRRLVIIVFGLTVLAAVNAMGATMGDENEAGSLFLVNVLFIGAVSAFSFVAFADLVAAMPSGTDRAQVLLTEAGVGAALTAIVTVALSFVPHEDHLPNNIRLLWTATAAMAISGLICLGLPQRIVPPVHKAPGLNKVVHVGLAALRRESWYRRYLAVQLLFGSVVLGSSFYSIRVAAIPGDEHDNVVVLVLFVCVGLVGGIRVWNRIRERFGLVGLFAGSAILSIAAAVIAIAFQLAGFWPNLVAIRLVIALASIANQSVFTAGQLWIAHNADPTLRISLIAFGRLVISAGLVGLSSLLGILAQFHDVVWPVMIVLLLNVAAAYSAKRLAPAD</sequence>
<feature type="transmembrane region" description="Helical" evidence="1">
    <location>
        <begin position="117"/>
        <end position="140"/>
    </location>
</feature>
<dbReference type="Proteomes" id="UP000218067">
    <property type="component" value="Chromosome"/>
</dbReference>
<reference evidence="2 3" key="1">
    <citation type="submission" date="2016-08" db="EMBL/GenBank/DDBJ databases">
        <title>Complete genome sequence of Mycobacterium shinshuense, a subspecies of M. ulcerans.</title>
        <authorList>
            <person name="Yoshida M."/>
            <person name="Ogura Y."/>
            <person name="Hayashi T."/>
            <person name="Hoshino Y."/>
        </authorList>
    </citation>
    <scope>NUCLEOTIDE SEQUENCE [LARGE SCALE GENOMIC DNA]</scope>
    <source>
        <strain evidence="3">ATCC 33728</strain>
    </source>
</reference>
<proteinExistence type="predicted"/>
<feature type="transmembrane region" description="Helical" evidence="1">
    <location>
        <begin position="294"/>
        <end position="321"/>
    </location>
</feature>
<dbReference type="AlphaFoldDB" id="A0A1B4Y8R4"/>
<gene>
    <name evidence="2" type="ORF">SHTP_4541</name>
</gene>
<feature type="transmembrane region" description="Helical" evidence="1">
    <location>
        <begin position="327"/>
        <end position="351"/>
    </location>
</feature>
<feature type="transmembrane region" description="Helical" evidence="1">
    <location>
        <begin position="53"/>
        <end position="80"/>
    </location>
</feature>
<feature type="transmembrane region" description="Helical" evidence="1">
    <location>
        <begin position="268"/>
        <end position="287"/>
    </location>
</feature>
<dbReference type="RefSeq" id="WP_096371946.1">
    <property type="nucleotide sequence ID" value="NZ_AP017624.1"/>
</dbReference>
<evidence type="ECO:0000256" key="1">
    <source>
        <dbReference type="SAM" id="Phobius"/>
    </source>
</evidence>
<dbReference type="InterPro" id="IPR036259">
    <property type="entry name" value="MFS_trans_sf"/>
</dbReference>
<feature type="transmembrane region" description="Helical" evidence="1">
    <location>
        <begin position="391"/>
        <end position="409"/>
    </location>
</feature>
<dbReference type="EMBL" id="AP017624">
    <property type="protein sequence ID" value="BAV43440.1"/>
    <property type="molecule type" value="Genomic_DNA"/>
</dbReference>
<organism evidence="2 3">
    <name type="scientific">Mycobacterium ulcerans subsp. shinshuense</name>
    <dbReference type="NCBI Taxonomy" id="1124626"/>
    <lineage>
        <taxon>Bacteria</taxon>
        <taxon>Bacillati</taxon>
        <taxon>Actinomycetota</taxon>
        <taxon>Actinomycetes</taxon>
        <taxon>Mycobacteriales</taxon>
        <taxon>Mycobacteriaceae</taxon>
        <taxon>Mycobacterium</taxon>
        <taxon>Mycobacterium ulcerans group</taxon>
    </lineage>
</organism>
<keyword evidence="1" id="KW-0812">Transmembrane</keyword>
<dbReference type="SUPFAM" id="SSF103473">
    <property type="entry name" value="MFS general substrate transporter"/>
    <property type="match status" value="1"/>
</dbReference>
<dbReference type="Gene3D" id="1.20.1250.20">
    <property type="entry name" value="MFS general substrate transporter like domains"/>
    <property type="match status" value="1"/>
</dbReference>
<keyword evidence="1" id="KW-1133">Transmembrane helix</keyword>
<dbReference type="GeneID" id="93439105"/>
<feature type="transmembrane region" description="Helical" evidence="1">
    <location>
        <begin position="87"/>
        <end position="105"/>
    </location>
</feature>
<name>A0A1B4Y8R4_MYCUL</name>
<evidence type="ECO:0000313" key="3">
    <source>
        <dbReference type="Proteomes" id="UP000218067"/>
    </source>
</evidence>
<evidence type="ECO:0000313" key="2">
    <source>
        <dbReference type="EMBL" id="BAV43440.1"/>
    </source>
</evidence>
<feature type="transmembrane region" description="Helical" evidence="1">
    <location>
        <begin position="152"/>
        <end position="173"/>
    </location>
</feature>
<feature type="transmembrane region" description="Helical" evidence="1">
    <location>
        <begin position="237"/>
        <end position="256"/>
    </location>
</feature>
<accession>A0A1B4Y8R4</accession>
<protein>
    <submittedName>
        <fullName evidence="2">Integral membrane protein</fullName>
    </submittedName>
</protein>